<feature type="transmembrane region" description="Helical" evidence="7">
    <location>
        <begin position="83"/>
        <end position="101"/>
    </location>
</feature>
<proteinExistence type="predicted"/>
<feature type="transmembrane region" description="Helical" evidence="7">
    <location>
        <begin position="142"/>
        <end position="167"/>
    </location>
</feature>
<evidence type="ECO:0000256" key="5">
    <source>
        <dbReference type="ARBA" id="ARBA00022989"/>
    </source>
</evidence>
<comment type="subcellular location">
    <subcellularLocation>
        <location evidence="1">Cell membrane</location>
        <topology evidence="1">Multi-pass membrane protein</topology>
    </subcellularLocation>
</comment>
<evidence type="ECO:0000313" key="9">
    <source>
        <dbReference type="EMBL" id="MFC5910750.1"/>
    </source>
</evidence>
<keyword evidence="2" id="KW-0813">Transport</keyword>
<name>A0ABW1GA12_9ACTN</name>
<feature type="transmembrane region" description="Helical" evidence="7">
    <location>
        <begin position="374"/>
        <end position="393"/>
    </location>
</feature>
<evidence type="ECO:0000256" key="6">
    <source>
        <dbReference type="ARBA" id="ARBA00023136"/>
    </source>
</evidence>
<feature type="transmembrane region" description="Helical" evidence="7">
    <location>
        <begin position="220"/>
        <end position="242"/>
    </location>
</feature>
<feature type="transmembrane region" description="Helical" evidence="7">
    <location>
        <begin position="307"/>
        <end position="325"/>
    </location>
</feature>
<comment type="caution">
    <text evidence="9">The sequence shown here is derived from an EMBL/GenBank/DDBJ whole genome shotgun (WGS) entry which is preliminary data.</text>
</comment>
<dbReference type="PROSITE" id="PS50850">
    <property type="entry name" value="MFS"/>
    <property type="match status" value="1"/>
</dbReference>
<keyword evidence="6 7" id="KW-0472">Membrane</keyword>
<dbReference type="InterPro" id="IPR036259">
    <property type="entry name" value="MFS_trans_sf"/>
</dbReference>
<dbReference type="PANTHER" id="PTHR23517">
    <property type="entry name" value="RESISTANCE PROTEIN MDTM, PUTATIVE-RELATED-RELATED"/>
    <property type="match status" value="1"/>
</dbReference>
<keyword evidence="5 7" id="KW-1133">Transmembrane helix</keyword>
<evidence type="ECO:0000256" key="3">
    <source>
        <dbReference type="ARBA" id="ARBA00022475"/>
    </source>
</evidence>
<feature type="transmembrane region" description="Helical" evidence="7">
    <location>
        <begin position="283"/>
        <end position="301"/>
    </location>
</feature>
<keyword evidence="4 7" id="KW-0812">Transmembrane</keyword>
<evidence type="ECO:0000256" key="1">
    <source>
        <dbReference type="ARBA" id="ARBA00004651"/>
    </source>
</evidence>
<organism evidence="9 10">
    <name type="scientific">Streptacidiphilus monticola</name>
    <dbReference type="NCBI Taxonomy" id="2161674"/>
    <lineage>
        <taxon>Bacteria</taxon>
        <taxon>Bacillati</taxon>
        <taxon>Actinomycetota</taxon>
        <taxon>Actinomycetes</taxon>
        <taxon>Kitasatosporales</taxon>
        <taxon>Streptomycetaceae</taxon>
        <taxon>Streptacidiphilus</taxon>
    </lineage>
</organism>
<evidence type="ECO:0000313" key="10">
    <source>
        <dbReference type="Proteomes" id="UP001596174"/>
    </source>
</evidence>
<feature type="transmembrane region" description="Helical" evidence="7">
    <location>
        <begin position="107"/>
        <end position="130"/>
    </location>
</feature>
<evidence type="ECO:0000259" key="8">
    <source>
        <dbReference type="PROSITE" id="PS50850"/>
    </source>
</evidence>
<accession>A0ABW1GA12</accession>
<feature type="transmembrane region" description="Helical" evidence="7">
    <location>
        <begin position="51"/>
        <end position="71"/>
    </location>
</feature>
<dbReference type="InterPro" id="IPR011701">
    <property type="entry name" value="MFS"/>
</dbReference>
<keyword evidence="3" id="KW-1003">Cell membrane</keyword>
<dbReference type="RefSeq" id="WP_380588488.1">
    <property type="nucleotide sequence ID" value="NZ_JBHSQJ010000132.1"/>
</dbReference>
<dbReference type="Proteomes" id="UP001596174">
    <property type="component" value="Unassembled WGS sequence"/>
</dbReference>
<sequence>MSVAQQPSDSETRSSWPMAAAAGAFAVVMVGTTLPTPLYGLYRQAWGFSELTVTVVFAVYALGVMTVLTFLGDLSDVVGRRRATLLGLSLAAVSSAIFLAADGLPMLMAGRLCSGFSAGLFTGAATAYVLELAPPGAHDRAAFVATAANMGGLGLGPVLGGLLAQYAPWPLRLPYLVHLLLTLAATAVTWRLPETVTEAKPWRASHVRFPALPRSVRARFVPAGLAGFVGFSLLGLFTSVTPEFLSHGLGVTNLAAIGGVVLTAFAGSTAGQFLAVRFSPERTLPLGCFLLLIGFGLVAVTLTWRSLTVLLLAALVGGAGQGFVLRSSVAQLSSQAGAAKGQVLSAFFLVAYAGISLPVVGVGLLASALGLPTAGRILAAVMGALSLIVGLHLRTPARAGASPEASDRAGAD</sequence>
<dbReference type="InterPro" id="IPR050171">
    <property type="entry name" value="MFS_Transporters"/>
</dbReference>
<evidence type="ECO:0000256" key="4">
    <source>
        <dbReference type="ARBA" id="ARBA00022692"/>
    </source>
</evidence>
<dbReference type="Gene3D" id="1.20.1250.20">
    <property type="entry name" value="MFS general substrate transporter like domains"/>
    <property type="match status" value="1"/>
</dbReference>
<dbReference type="InterPro" id="IPR020846">
    <property type="entry name" value="MFS_dom"/>
</dbReference>
<evidence type="ECO:0000256" key="7">
    <source>
        <dbReference type="SAM" id="Phobius"/>
    </source>
</evidence>
<feature type="transmembrane region" description="Helical" evidence="7">
    <location>
        <begin position="346"/>
        <end position="368"/>
    </location>
</feature>
<feature type="domain" description="Major facilitator superfamily (MFS) profile" evidence="8">
    <location>
        <begin position="16"/>
        <end position="398"/>
    </location>
</feature>
<dbReference type="SUPFAM" id="SSF103473">
    <property type="entry name" value="MFS general substrate transporter"/>
    <property type="match status" value="1"/>
</dbReference>
<dbReference type="PANTHER" id="PTHR23517:SF13">
    <property type="entry name" value="MAJOR FACILITATOR SUPERFAMILY MFS_1"/>
    <property type="match status" value="1"/>
</dbReference>
<feature type="transmembrane region" description="Helical" evidence="7">
    <location>
        <begin position="173"/>
        <end position="193"/>
    </location>
</feature>
<dbReference type="EMBL" id="JBHSQJ010000132">
    <property type="protein sequence ID" value="MFC5910750.1"/>
    <property type="molecule type" value="Genomic_DNA"/>
</dbReference>
<dbReference type="PROSITE" id="PS00216">
    <property type="entry name" value="SUGAR_TRANSPORT_1"/>
    <property type="match status" value="1"/>
</dbReference>
<dbReference type="InterPro" id="IPR005829">
    <property type="entry name" value="Sugar_transporter_CS"/>
</dbReference>
<keyword evidence="10" id="KW-1185">Reference proteome</keyword>
<protein>
    <submittedName>
        <fullName evidence="9">MFS transporter</fullName>
    </submittedName>
</protein>
<evidence type="ECO:0000256" key="2">
    <source>
        <dbReference type="ARBA" id="ARBA00022448"/>
    </source>
</evidence>
<feature type="transmembrane region" description="Helical" evidence="7">
    <location>
        <begin position="254"/>
        <end position="276"/>
    </location>
</feature>
<gene>
    <name evidence="9" type="ORF">ACFP3V_26535</name>
</gene>
<dbReference type="Pfam" id="PF07690">
    <property type="entry name" value="MFS_1"/>
    <property type="match status" value="1"/>
</dbReference>
<feature type="transmembrane region" description="Helical" evidence="7">
    <location>
        <begin position="20"/>
        <end position="39"/>
    </location>
</feature>
<reference evidence="10" key="1">
    <citation type="journal article" date="2019" name="Int. J. Syst. Evol. Microbiol.">
        <title>The Global Catalogue of Microorganisms (GCM) 10K type strain sequencing project: providing services to taxonomists for standard genome sequencing and annotation.</title>
        <authorList>
            <consortium name="The Broad Institute Genomics Platform"/>
            <consortium name="The Broad Institute Genome Sequencing Center for Infectious Disease"/>
            <person name="Wu L."/>
            <person name="Ma J."/>
        </authorList>
    </citation>
    <scope>NUCLEOTIDE SEQUENCE [LARGE SCALE GENOMIC DNA]</scope>
    <source>
        <strain evidence="10">JCM 4816</strain>
    </source>
</reference>